<dbReference type="InterPro" id="IPR047216">
    <property type="entry name" value="Endonuclease_DUF559_bact"/>
</dbReference>
<dbReference type="PANTHER" id="PTHR38590:SF1">
    <property type="entry name" value="BLL0828 PROTEIN"/>
    <property type="match status" value="1"/>
</dbReference>
<evidence type="ECO:0000259" key="1">
    <source>
        <dbReference type="Pfam" id="PF04480"/>
    </source>
</evidence>
<evidence type="ECO:0000313" key="2">
    <source>
        <dbReference type="EMBL" id="OGF00029.1"/>
    </source>
</evidence>
<dbReference type="Pfam" id="PF04480">
    <property type="entry name" value="DUF559"/>
    <property type="match status" value="1"/>
</dbReference>
<dbReference type="Proteomes" id="UP000177235">
    <property type="component" value="Unassembled WGS sequence"/>
</dbReference>
<dbReference type="InterPro" id="IPR007569">
    <property type="entry name" value="DUF559"/>
</dbReference>
<accession>A0A1F5QD02</accession>
<reference evidence="2 3" key="1">
    <citation type="journal article" date="2016" name="Nat. Commun.">
        <title>Thousands of microbial genomes shed light on interconnected biogeochemical processes in an aquifer system.</title>
        <authorList>
            <person name="Anantharaman K."/>
            <person name="Brown C.T."/>
            <person name="Hug L.A."/>
            <person name="Sharon I."/>
            <person name="Castelle C.J."/>
            <person name="Probst A.J."/>
            <person name="Thomas B.C."/>
            <person name="Singh A."/>
            <person name="Wilkins M.J."/>
            <person name="Karaoz U."/>
            <person name="Brodie E.L."/>
            <person name="Williams K.H."/>
            <person name="Hubbard S.S."/>
            <person name="Banfield J.F."/>
        </authorList>
    </citation>
    <scope>NUCLEOTIDE SEQUENCE [LARGE SCALE GENOMIC DNA]</scope>
</reference>
<gene>
    <name evidence="2" type="ORF">A3J05_02930</name>
</gene>
<dbReference type="Gene3D" id="3.40.960.10">
    <property type="entry name" value="VSR Endonuclease"/>
    <property type="match status" value="1"/>
</dbReference>
<comment type="caution">
    <text evidence="2">The sequence shown here is derived from an EMBL/GenBank/DDBJ whole genome shotgun (WGS) entry which is preliminary data.</text>
</comment>
<dbReference type="EMBL" id="MFFF01000004">
    <property type="protein sequence ID" value="OGF00029.1"/>
    <property type="molecule type" value="Genomic_DNA"/>
</dbReference>
<dbReference type="SUPFAM" id="SSF52980">
    <property type="entry name" value="Restriction endonuclease-like"/>
    <property type="match status" value="1"/>
</dbReference>
<organism evidence="2 3">
    <name type="scientific">Candidatus Doudnabacteria bacterium RIFCSPLOWO2_02_FULL_48_13</name>
    <dbReference type="NCBI Taxonomy" id="1817845"/>
    <lineage>
        <taxon>Bacteria</taxon>
        <taxon>Candidatus Doudnaibacteriota</taxon>
    </lineage>
</organism>
<proteinExistence type="predicted"/>
<feature type="domain" description="DUF559" evidence="1">
    <location>
        <begin position="20"/>
        <end position="81"/>
    </location>
</feature>
<dbReference type="CDD" id="cd01038">
    <property type="entry name" value="Endonuclease_DUF559"/>
    <property type="match status" value="1"/>
</dbReference>
<name>A0A1F5QD02_9BACT</name>
<sequence length="82" mass="9250">MAQYSLPAGCNTPTGRCWIYCSEKKLIIEIDGGQHNADQNKSADATRTEFLGNEGFKVLRFWNSEIDNNIEGVLEQIKREVS</sequence>
<dbReference type="InterPro" id="IPR011335">
    <property type="entry name" value="Restrct_endonuc-II-like"/>
</dbReference>
<evidence type="ECO:0000313" key="3">
    <source>
        <dbReference type="Proteomes" id="UP000177235"/>
    </source>
</evidence>
<dbReference type="PANTHER" id="PTHR38590">
    <property type="entry name" value="BLL0828 PROTEIN"/>
    <property type="match status" value="1"/>
</dbReference>
<protein>
    <recommendedName>
        <fullName evidence="1">DUF559 domain-containing protein</fullName>
    </recommendedName>
</protein>
<dbReference type="AlphaFoldDB" id="A0A1F5QD02"/>